<organism evidence="1 2">
    <name type="scientific">Pseudocohnilembus persalinus</name>
    <name type="common">Ciliate</name>
    <dbReference type="NCBI Taxonomy" id="266149"/>
    <lineage>
        <taxon>Eukaryota</taxon>
        <taxon>Sar</taxon>
        <taxon>Alveolata</taxon>
        <taxon>Ciliophora</taxon>
        <taxon>Intramacronucleata</taxon>
        <taxon>Oligohymenophorea</taxon>
        <taxon>Scuticociliatia</taxon>
        <taxon>Philasterida</taxon>
        <taxon>Pseudocohnilembidae</taxon>
        <taxon>Pseudocohnilembus</taxon>
    </lineage>
</organism>
<proteinExistence type="predicted"/>
<dbReference type="EMBL" id="LDAU01000212">
    <property type="protein sequence ID" value="KRW99462.1"/>
    <property type="molecule type" value="Genomic_DNA"/>
</dbReference>
<name>A0A0V0QB50_PSEPJ</name>
<dbReference type="Proteomes" id="UP000054937">
    <property type="component" value="Unassembled WGS sequence"/>
</dbReference>
<keyword evidence="2" id="KW-1185">Reference proteome</keyword>
<gene>
    <name evidence="1" type="ORF">PPERSA_07947</name>
</gene>
<protein>
    <submittedName>
        <fullName evidence="1">Uncharacterized protein</fullName>
    </submittedName>
</protein>
<evidence type="ECO:0000313" key="2">
    <source>
        <dbReference type="Proteomes" id="UP000054937"/>
    </source>
</evidence>
<comment type="caution">
    <text evidence="1">The sequence shown here is derived from an EMBL/GenBank/DDBJ whole genome shotgun (WGS) entry which is preliminary data.</text>
</comment>
<reference evidence="1 2" key="1">
    <citation type="journal article" date="2015" name="Sci. Rep.">
        <title>Genome of the facultative scuticociliatosis pathogen Pseudocohnilembus persalinus provides insight into its virulence through horizontal gene transfer.</title>
        <authorList>
            <person name="Xiong J."/>
            <person name="Wang G."/>
            <person name="Cheng J."/>
            <person name="Tian M."/>
            <person name="Pan X."/>
            <person name="Warren A."/>
            <person name="Jiang C."/>
            <person name="Yuan D."/>
            <person name="Miao W."/>
        </authorList>
    </citation>
    <scope>NUCLEOTIDE SEQUENCE [LARGE SCALE GENOMIC DNA]</scope>
    <source>
        <strain evidence="1">36N120E</strain>
    </source>
</reference>
<dbReference type="AlphaFoldDB" id="A0A0V0QB50"/>
<sequence>MFKQLLLQEKSESKTIDIKEQNQNKEKQKVKKNYLKNIVSGFLIYLQGNKAQVEQYVNEYMSLEEQELIKIKEFYQKYKSKKIKITNKQSLQNLFLDPEQLPLNQQQTLNVQQISKEQSNQNSIQNSTNTPNYYKQEVSSFKKIRSSQYKRKKNLQLNHYLKYIQDFPNFRIQQNKVNYCSSLIQSDSTVYKSNLNRQQTNNNSNDQIKNSSQIKSEINLLNSNQLDSQQYKNQNFQSFFNLDTQQQKESKISTELDITKYIQQYRVNKIQHEEKDCYKDINVQQNHKQYCNQNTFTIKVEQEQIESGSLFQQLDEQNENQLKKKGKRTKKQIMDRYYEKLKVEKQILRIFLKKFLEQEFNTYCIRKSRIKSYDIIVSLKRDFVQTLYN</sequence>
<evidence type="ECO:0000313" key="1">
    <source>
        <dbReference type="EMBL" id="KRW99462.1"/>
    </source>
</evidence>
<dbReference type="InParanoid" id="A0A0V0QB50"/>
<accession>A0A0V0QB50</accession>